<evidence type="ECO:0000259" key="9">
    <source>
        <dbReference type="Pfam" id="PF07715"/>
    </source>
</evidence>
<dbReference type="SUPFAM" id="SSF49464">
    <property type="entry name" value="Carboxypeptidase regulatory domain-like"/>
    <property type="match status" value="1"/>
</dbReference>
<dbReference type="eggNOG" id="COG1629">
    <property type="taxonomic scope" value="Bacteria"/>
</dbReference>
<dbReference type="PANTHER" id="PTHR30069">
    <property type="entry name" value="TONB-DEPENDENT OUTER MEMBRANE RECEPTOR"/>
    <property type="match status" value="1"/>
</dbReference>
<gene>
    <name evidence="10" type="ordered locus">Rmar_1750</name>
</gene>
<feature type="signal peptide" evidence="8">
    <location>
        <begin position="1"/>
        <end position="23"/>
    </location>
</feature>
<evidence type="ECO:0000256" key="8">
    <source>
        <dbReference type="SAM" id="SignalP"/>
    </source>
</evidence>
<dbReference type="InterPro" id="IPR012910">
    <property type="entry name" value="Plug_dom"/>
</dbReference>
<dbReference type="Gene3D" id="2.170.130.10">
    <property type="entry name" value="TonB-dependent receptor, plug domain"/>
    <property type="match status" value="1"/>
</dbReference>
<keyword evidence="2" id="KW-0813">Transport</keyword>
<dbReference type="AlphaFoldDB" id="D0MJH6"/>
<evidence type="ECO:0000256" key="1">
    <source>
        <dbReference type="ARBA" id="ARBA00004571"/>
    </source>
</evidence>
<keyword evidence="11" id="KW-1185">Reference proteome</keyword>
<keyword evidence="6" id="KW-0472">Membrane</keyword>
<protein>
    <submittedName>
        <fullName evidence="10">TonB-dependent receptor</fullName>
    </submittedName>
</protein>
<keyword evidence="3" id="KW-1134">Transmembrane beta strand</keyword>
<dbReference type="InterPro" id="IPR039426">
    <property type="entry name" value="TonB-dep_rcpt-like"/>
</dbReference>
<dbReference type="GO" id="GO:0009279">
    <property type="term" value="C:cell outer membrane"/>
    <property type="evidence" value="ECO:0007669"/>
    <property type="project" value="UniProtKB-SubCell"/>
</dbReference>
<comment type="subcellular location">
    <subcellularLocation>
        <location evidence="1">Cell outer membrane</location>
        <topology evidence="1">Multi-pass membrane protein</topology>
    </subcellularLocation>
</comment>
<dbReference type="InterPro" id="IPR037066">
    <property type="entry name" value="Plug_dom_sf"/>
</dbReference>
<evidence type="ECO:0000256" key="6">
    <source>
        <dbReference type="ARBA" id="ARBA00023136"/>
    </source>
</evidence>
<dbReference type="GO" id="GO:0015344">
    <property type="term" value="F:siderophore uptake transmembrane transporter activity"/>
    <property type="evidence" value="ECO:0007669"/>
    <property type="project" value="TreeGrafter"/>
</dbReference>
<evidence type="ECO:0000313" key="10">
    <source>
        <dbReference type="EMBL" id="ACY48634.1"/>
    </source>
</evidence>
<dbReference type="STRING" id="518766.Rmar_1750"/>
<dbReference type="Proteomes" id="UP000002221">
    <property type="component" value="Chromosome"/>
</dbReference>
<dbReference type="EMBL" id="CP001807">
    <property type="protein sequence ID" value="ACY48634.1"/>
    <property type="molecule type" value="Genomic_DNA"/>
</dbReference>
<dbReference type="InterPro" id="IPR008969">
    <property type="entry name" value="CarboxyPept-like_regulatory"/>
</dbReference>
<dbReference type="Pfam" id="PF13715">
    <property type="entry name" value="CarbopepD_reg_2"/>
    <property type="match status" value="1"/>
</dbReference>
<evidence type="ECO:0000256" key="2">
    <source>
        <dbReference type="ARBA" id="ARBA00022448"/>
    </source>
</evidence>
<evidence type="ECO:0000313" key="11">
    <source>
        <dbReference type="Proteomes" id="UP000002221"/>
    </source>
</evidence>
<dbReference type="PANTHER" id="PTHR30069:SF29">
    <property type="entry name" value="HEMOGLOBIN AND HEMOGLOBIN-HAPTOGLOBIN-BINDING PROTEIN 1-RELATED"/>
    <property type="match status" value="1"/>
</dbReference>
<dbReference type="KEGG" id="rmr:Rmar_1750"/>
<dbReference type="HOGENOM" id="CLU_012116_0_0_10"/>
<dbReference type="Gene3D" id="2.60.40.1120">
    <property type="entry name" value="Carboxypeptidase-like, regulatory domain"/>
    <property type="match status" value="1"/>
</dbReference>
<organism evidence="10 11">
    <name type="scientific">Rhodothermus marinus (strain ATCC 43812 / DSM 4252 / R-10)</name>
    <name type="common">Rhodothermus obamensis</name>
    <dbReference type="NCBI Taxonomy" id="518766"/>
    <lineage>
        <taxon>Bacteria</taxon>
        <taxon>Pseudomonadati</taxon>
        <taxon>Rhodothermota</taxon>
        <taxon>Rhodothermia</taxon>
        <taxon>Rhodothermales</taxon>
        <taxon>Rhodothermaceae</taxon>
        <taxon>Rhodothermus</taxon>
    </lineage>
</organism>
<evidence type="ECO:0000256" key="4">
    <source>
        <dbReference type="ARBA" id="ARBA00022692"/>
    </source>
</evidence>
<dbReference type="RefSeq" id="WP_012844245.1">
    <property type="nucleotide sequence ID" value="NC_013501.1"/>
</dbReference>
<evidence type="ECO:0000256" key="3">
    <source>
        <dbReference type="ARBA" id="ARBA00022452"/>
    </source>
</evidence>
<keyword evidence="5 8" id="KW-0732">Signal</keyword>
<feature type="domain" description="TonB-dependent receptor plug" evidence="9">
    <location>
        <begin position="126"/>
        <end position="213"/>
    </location>
</feature>
<dbReference type="eggNOG" id="COG4774">
    <property type="taxonomic scope" value="Bacteria"/>
</dbReference>
<dbReference type="InterPro" id="IPR036942">
    <property type="entry name" value="Beta-barrel_TonB_sf"/>
</dbReference>
<dbReference type="GO" id="GO:0044718">
    <property type="term" value="P:siderophore transmembrane transport"/>
    <property type="evidence" value="ECO:0007669"/>
    <property type="project" value="TreeGrafter"/>
</dbReference>
<keyword evidence="7" id="KW-0998">Cell outer membrane</keyword>
<dbReference type="OrthoDB" id="9804995at2"/>
<keyword evidence="10" id="KW-0675">Receptor</keyword>
<dbReference type="Pfam" id="PF07715">
    <property type="entry name" value="Plug"/>
    <property type="match status" value="1"/>
</dbReference>
<name>D0MJH6_RHOM4</name>
<dbReference type="Gene3D" id="2.40.170.20">
    <property type="entry name" value="TonB-dependent receptor, beta-barrel domain"/>
    <property type="match status" value="1"/>
</dbReference>
<feature type="chain" id="PRO_5003012156" evidence="8">
    <location>
        <begin position="24"/>
        <end position="1087"/>
    </location>
</feature>
<keyword evidence="4" id="KW-0812">Transmembrane</keyword>
<evidence type="ECO:0000256" key="7">
    <source>
        <dbReference type="ARBA" id="ARBA00023237"/>
    </source>
</evidence>
<accession>D0MJH6</accession>
<dbReference type="SUPFAM" id="SSF56935">
    <property type="entry name" value="Porins"/>
    <property type="match status" value="1"/>
</dbReference>
<evidence type="ECO:0000256" key="5">
    <source>
        <dbReference type="ARBA" id="ARBA00022729"/>
    </source>
</evidence>
<proteinExistence type="predicted"/>
<reference evidence="10 11" key="1">
    <citation type="journal article" date="2009" name="Stand. Genomic Sci.">
        <title>Complete genome sequence of Rhodothermus marinus type strain (R-10).</title>
        <authorList>
            <person name="Nolan M."/>
            <person name="Tindall B.J."/>
            <person name="Pomrenke H."/>
            <person name="Lapidus A."/>
            <person name="Copeland A."/>
            <person name="Glavina Del Rio T."/>
            <person name="Lucas S."/>
            <person name="Chen F."/>
            <person name="Tice H."/>
            <person name="Cheng J.F."/>
            <person name="Saunders E."/>
            <person name="Han C."/>
            <person name="Bruce D."/>
            <person name="Goodwin L."/>
            <person name="Chain P."/>
            <person name="Pitluck S."/>
            <person name="Ovchinikova G."/>
            <person name="Pati A."/>
            <person name="Ivanova N."/>
            <person name="Mavromatis K."/>
            <person name="Chen A."/>
            <person name="Palaniappan K."/>
            <person name="Land M."/>
            <person name="Hauser L."/>
            <person name="Chang Y.J."/>
            <person name="Jeffries C.D."/>
            <person name="Brettin T."/>
            <person name="Goker M."/>
            <person name="Bristow J."/>
            <person name="Eisen J.A."/>
            <person name="Markowitz V."/>
            <person name="Hugenholtz P."/>
            <person name="Kyrpides N.C."/>
            <person name="Klenk H.P."/>
            <person name="Detter J.C."/>
        </authorList>
    </citation>
    <scope>NUCLEOTIDE SEQUENCE [LARGE SCALE GENOMIC DNA]</scope>
    <source>
        <strain evidence="11">ATCC 43812 / DSM 4252 / R-10</strain>
    </source>
</reference>
<sequence length="1087" mass="122317">MRLVRVCCTWVALLVVGVATAWAQTGKIAGVVTDAETGEPLPGVNVVIEGTTMGATTDVEGYYVILNVPPGEYRVRASFVGYAPVVAENVVVNIGLTTELNFQLQPQAVGLEEVVVVAEEPVVKPDVSASIANIRAEQVENLPVVSVADVISLQAGFEPGLTIRGAGGDQVAFAVDGLTLADPRGNTPILGVSFTAIEAVQVQTGGFNAEYGNVRSGLINVVTKEPSTERYFGDILMRYSTPSRPYFGPLPNDMEAYYIKPFLDTTPLEGCARGVAYCGTSVWPRWMQEQYPDHQGWDNLAQGTPWTPEQLYSAYKWLVRKDFTIREPNYELDGTIGGPVPLVSRYLGNLRFTASYRQVQTALMFPEQRPAYQDRIFQGKLVSDVASGVKLTIDGLYRKQKGHAAHRDGRGTILTGEMPRYPWDNREDLLPVQMNIGFNINMALFGDWGFSPTNITQSMIGAKLTHALSPATFYEVQLQRIESDYFTFMPRPRKGGITGPSEIVVCIRRDGTYTDPVNGQCAEGELGMSEAPMGYKQSYENAPTPTPFGLLGSQAGSARDSSNIVRYAARVDLTSQVNRVLQVKTGLEYIFSDYHIRHGVYDPANPHHENEKFRWDRTPVQAAYYAQAKLEFKGMIANLGVRFDYFNPSGKWYDYTAFDRALSASVGIRGIDQALSRKPVKKQLTVSPRLGVSFPITDNSKLYFNYGHFRQMLTPQDLFRVEYISNGAIFSIGNPNVPLPRTIAYELGFEQNIGNQFLLRLAGFYRDMHYQAREVEYISVDDAVDYFRVEPLNYGDVRGFELTLEKNRGRWIRGFVNYTYLARKFGNFGFGQINENRAEFRQYLTTTTDHYPWAPVPEPFARFNLEIIVPRDYGLLLGDWRLNLLGEWRAGAKGTWNGQSFTFGPGNDPEIAFNTSWKDYYNLDLRLSKNFETSAGRLQFFVDVTNVLNLKRMYWSNASPFEGPNDMLNYFRSLHLPGDIFGEEFDPGYVWVPGNDKPGDFRKPGIPYDPIYAVVDINQVTEPIPDVLYWDKATGQYMTYTNGQWQPADPKRVDYVLKNKAYIDNPDETYLAFLNPRDVYFGVRLTF</sequence>